<protein>
    <submittedName>
        <fullName evidence="2">Uncharacterized protein</fullName>
    </submittedName>
</protein>
<dbReference type="EMBL" id="DRUB01000104">
    <property type="protein sequence ID" value="HHR96274.1"/>
    <property type="molecule type" value="Genomic_DNA"/>
</dbReference>
<keyword evidence="1" id="KW-0472">Membrane</keyword>
<feature type="transmembrane region" description="Helical" evidence="1">
    <location>
        <begin position="12"/>
        <end position="30"/>
    </location>
</feature>
<accession>A0A7C5YWB2</accession>
<evidence type="ECO:0000256" key="1">
    <source>
        <dbReference type="SAM" id="Phobius"/>
    </source>
</evidence>
<comment type="caution">
    <text evidence="2">The sequence shown here is derived from an EMBL/GenBank/DDBJ whole genome shotgun (WGS) entry which is preliminary data.</text>
</comment>
<sequence>MLGNKYRELDGLMAIAISILIMVTTGKIIYEVRSNLLGKTPTKREIEEAIKRILKSKAF</sequence>
<evidence type="ECO:0000313" key="2">
    <source>
        <dbReference type="EMBL" id="HHR96274.1"/>
    </source>
</evidence>
<reference evidence="2" key="1">
    <citation type="journal article" date="2020" name="mSystems">
        <title>Genome- and Community-Level Interaction Insights into Carbon Utilization and Element Cycling Functions of Hydrothermarchaeota in Hydrothermal Sediment.</title>
        <authorList>
            <person name="Zhou Z."/>
            <person name="Liu Y."/>
            <person name="Xu W."/>
            <person name="Pan J."/>
            <person name="Luo Z.H."/>
            <person name="Li M."/>
        </authorList>
    </citation>
    <scope>NUCLEOTIDE SEQUENCE [LARGE SCALE GENOMIC DNA]</scope>
    <source>
        <strain evidence="2">SpSt-1</strain>
    </source>
</reference>
<organism evidence="2">
    <name type="scientific">Ignisphaera aggregans</name>
    <dbReference type="NCBI Taxonomy" id="334771"/>
    <lineage>
        <taxon>Archaea</taxon>
        <taxon>Thermoproteota</taxon>
        <taxon>Thermoprotei</taxon>
        <taxon>Desulfurococcales</taxon>
        <taxon>Desulfurococcaceae</taxon>
        <taxon>Ignisphaera</taxon>
    </lineage>
</organism>
<keyword evidence="1" id="KW-0812">Transmembrane</keyword>
<dbReference type="AlphaFoldDB" id="A0A7C5YWB2"/>
<keyword evidence="1" id="KW-1133">Transmembrane helix</keyword>
<name>A0A7C5YWB2_9CREN</name>
<proteinExistence type="predicted"/>
<gene>
    <name evidence="2" type="ORF">ENL47_05570</name>
</gene>